<dbReference type="Proteomes" id="UP000295455">
    <property type="component" value="Unassembled WGS sequence"/>
</dbReference>
<dbReference type="SUPFAM" id="SSF52540">
    <property type="entry name" value="P-loop containing nucleoside triphosphate hydrolases"/>
    <property type="match status" value="1"/>
</dbReference>
<dbReference type="PANTHER" id="PTHR43581">
    <property type="entry name" value="ATP/GTP PHOSPHATASE"/>
    <property type="match status" value="1"/>
</dbReference>
<evidence type="ECO:0000313" key="4">
    <source>
        <dbReference type="Proteomes" id="UP000295455"/>
    </source>
</evidence>
<dbReference type="InterPro" id="IPR041685">
    <property type="entry name" value="AAA_GajA/Old/RecF-like"/>
</dbReference>
<dbReference type="InterPro" id="IPR027417">
    <property type="entry name" value="P-loop_NTPase"/>
</dbReference>
<name>A0A4R1RS51_9FLAO</name>
<dbReference type="EMBL" id="SLUP01000001">
    <property type="protein sequence ID" value="TCL69298.1"/>
    <property type="molecule type" value="Genomic_DNA"/>
</dbReference>
<feature type="domain" description="Endonuclease GajA/Old nuclease/RecF-like AAA" evidence="2">
    <location>
        <begin position="2"/>
        <end position="495"/>
    </location>
</feature>
<accession>A0A4R1RS51</accession>
<evidence type="ECO:0000256" key="1">
    <source>
        <dbReference type="SAM" id="Coils"/>
    </source>
</evidence>
<gene>
    <name evidence="3" type="ORF">EV196_101736</name>
</gene>
<organism evidence="3 4">
    <name type="scientific">Mariniflexile fucanivorans</name>
    <dbReference type="NCBI Taxonomy" id="264023"/>
    <lineage>
        <taxon>Bacteria</taxon>
        <taxon>Pseudomonadati</taxon>
        <taxon>Bacteroidota</taxon>
        <taxon>Flavobacteriia</taxon>
        <taxon>Flavobacteriales</taxon>
        <taxon>Flavobacteriaceae</taxon>
        <taxon>Mariniflexile</taxon>
    </lineage>
</organism>
<dbReference type="OrthoDB" id="9792800at2"/>
<feature type="coiled-coil region" evidence="1">
    <location>
        <begin position="180"/>
        <end position="207"/>
    </location>
</feature>
<proteinExistence type="predicted"/>
<evidence type="ECO:0000259" key="2">
    <source>
        <dbReference type="Pfam" id="PF13175"/>
    </source>
</evidence>
<keyword evidence="1" id="KW-0175">Coiled coil</keyword>
<dbReference type="RefSeq" id="WP_132214950.1">
    <property type="nucleotide sequence ID" value="NZ_OX156936.1"/>
</dbReference>
<dbReference type="InterPro" id="IPR051396">
    <property type="entry name" value="Bact_Antivir_Def_Nuclease"/>
</dbReference>
<protein>
    <submittedName>
        <fullName evidence="3">AAA ATPase-like protein</fullName>
    </submittedName>
</protein>
<dbReference type="Pfam" id="PF13175">
    <property type="entry name" value="AAA_15"/>
    <property type="match status" value="1"/>
</dbReference>
<sequence length="564" mass="65427">MENVKISNFRKIQDSWDLDLAPITFFTGTNNSGKSNIFKALLLLEDYVESNNHFELDFNGKNSRKHKIDCYSNALNNFNKKNLDLKFQYSNRDHEIILHFKPFEIKDNVVNRGRLESLNITREDGAFLSLQHTGGLNYLLKLDSLFLERNQDKNEDNNFLKNQVLARTIENLMVDDLKTKGNLERQFIKLQKEIERLNVEISSNETNSSTKSNTEKIAQLDKKESSSKEIQIKIISINQEISDAKKKLKSVNKLLSETKTSNKNSVVFMPEFSLSEFQTNNLTIDRVIRRVLPKYFRENENEFGLFDERKEFSKLLSLSDKIMAALSFTVDHLSPQRNNQTRLYINSNTSSDINELIKEHSVKPINKKSKAGVFLKKWMNEFDIGEDFRISPIEGVATKIEILENTTWINLVDKGFGAGQIFSILLKIALDIEYTRNDSNIRFRLLRRPATLILIEEPEANLHPALQSKLADLFLDAFNEFDIRFIIETHSEYLIRQSLYINVKPPINNKSAHPFGLYYFQKQGEPYVMNYLENGKFDKPFGSGFFNVADELAMNTYRVNQKSK</sequence>
<dbReference type="Gene3D" id="3.40.50.300">
    <property type="entry name" value="P-loop containing nucleotide triphosphate hydrolases"/>
    <property type="match status" value="1"/>
</dbReference>
<comment type="caution">
    <text evidence="3">The sequence shown here is derived from an EMBL/GenBank/DDBJ whole genome shotgun (WGS) entry which is preliminary data.</text>
</comment>
<dbReference type="AlphaFoldDB" id="A0A4R1RS51"/>
<dbReference type="PANTHER" id="PTHR43581:SF4">
    <property type="entry name" value="ATP_GTP PHOSPHATASE"/>
    <property type="match status" value="1"/>
</dbReference>
<evidence type="ECO:0000313" key="3">
    <source>
        <dbReference type="EMBL" id="TCL69298.1"/>
    </source>
</evidence>
<keyword evidence="4" id="KW-1185">Reference proteome</keyword>
<reference evidence="3 4" key="1">
    <citation type="submission" date="2019-03" db="EMBL/GenBank/DDBJ databases">
        <title>Genomic Encyclopedia of Type Strains, Phase IV (KMG-IV): sequencing the most valuable type-strain genomes for metagenomic binning, comparative biology and taxonomic classification.</title>
        <authorList>
            <person name="Goeker M."/>
        </authorList>
    </citation>
    <scope>NUCLEOTIDE SEQUENCE [LARGE SCALE GENOMIC DNA]</scope>
    <source>
        <strain evidence="3 4">DSM 18792</strain>
    </source>
</reference>